<dbReference type="EMBL" id="SMFU01000015">
    <property type="protein sequence ID" value="TCK02272.1"/>
    <property type="molecule type" value="Genomic_DNA"/>
</dbReference>
<evidence type="ECO:0000313" key="2">
    <source>
        <dbReference type="Proteomes" id="UP000294546"/>
    </source>
</evidence>
<accession>A0A4R1GDG7</accession>
<reference evidence="1 2" key="1">
    <citation type="submission" date="2019-03" db="EMBL/GenBank/DDBJ databases">
        <title>Genomic Encyclopedia of Archaeal and Bacterial Type Strains, Phase II (KMG-II): from individual species to whole genera.</title>
        <authorList>
            <person name="Goeker M."/>
        </authorList>
    </citation>
    <scope>NUCLEOTIDE SEQUENCE [LARGE SCALE GENOMIC DNA]</scope>
    <source>
        <strain evidence="1 2">DSM 27697</strain>
    </source>
</reference>
<dbReference type="AlphaFoldDB" id="A0A4R1GDG7"/>
<dbReference type="Gene3D" id="3.40.50.1000">
    <property type="entry name" value="HAD superfamily/HAD-like"/>
    <property type="match status" value="1"/>
</dbReference>
<dbReference type="Gene3D" id="1.10.150.750">
    <property type="match status" value="1"/>
</dbReference>
<dbReference type="InterPro" id="IPR023214">
    <property type="entry name" value="HAD_sf"/>
</dbReference>
<dbReference type="Proteomes" id="UP000294546">
    <property type="component" value="Unassembled WGS sequence"/>
</dbReference>
<name>A0A4R1GDG7_9GAMM</name>
<dbReference type="OrthoDB" id="5865007at2"/>
<dbReference type="RefSeq" id="WP_132298017.1">
    <property type="nucleotide sequence ID" value="NZ_SMFU01000015.1"/>
</dbReference>
<proteinExistence type="predicted"/>
<evidence type="ECO:0000313" key="1">
    <source>
        <dbReference type="EMBL" id="TCK02272.1"/>
    </source>
</evidence>
<gene>
    <name evidence="1" type="ORF">CLV83_4454</name>
</gene>
<protein>
    <submittedName>
        <fullName evidence="1">Uncharacterized protein</fullName>
    </submittedName>
</protein>
<organism evidence="1 2">
    <name type="scientific">Marinobacterium mangrovicola</name>
    <dbReference type="NCBI Taxonomy" id="1476959"/>
    <lineage>
        <taxon>Bacteria</taxon>
        <taxon>Pseudomonadati</taxon>
        <taxon>Pseudomonadota</taxon>
        <taxon>Gammaproteobacteria</taxon>
        <taxon>Oceanospirillales</taxon>
        <taxon>Oceanospirillaceae</taxon>
        <taxon>Marinobacterium</taxon>
    </lineage>
</organism>
<keyword evidence="2" id="KW-1185">Reference proteome</keyword>
<sequence>MKAQGDVHLVSYRHLVLDLPAGLVNFERSLITALQSLARLTQRHDTDEYLLRRFDSILANLCGAQPESDLENCIELAYLELRNELGLQSDLHAARAFARQVTRWQLYEDVPGALLYLRKFFTLSLLCPQRYQPLAASIAGVRFLEGELCDEVRVDSRVPALFIGGSRSLVPSGADWCQLRRAGRKDSEGAALVVDSLLELVALHQTQLRVASAGLEGCLP</sequence>
<comment type="caution">
    <text evidence="1">The sequence shown here is derived from an EMBL/GenBank/DDBJ whole genome shotgun (WGS) entry which is preliminary data.</text>
</comment>